<feature type="domain" description="Amidohydrolase-related" evidence="1">
    <location>
        <begin position="255"/>
        <end position="448"/>
    </location>
</feature>
<dbReference type="InterPro" id="IPR032466">
    <property type="entry name" value="Metal_Hydrolase"/>
</dbReference>
<dbReference type="OrthoDB" id="5595695at2759"/>
<evidence type="ECO:0000313" key="3">
    <source>
        <dbReference type="Proteomes" id="UP000193986"/>
    </source>
</evidence>
<organism evidence="2 3">
    <name type="scientific">Naematelia encephala</name>
    <dbReference type="NCBI Taxonomy" id="71784"/>
    <lineage>
        <taxon>Eukaryota</taxon>
        <taxon>Fungi</taxon>
        <taxon>Dikarya</taxon>
        <taxon>Basidiomycota</taxon>
        <taxon>Agaricomycotina</taxon>
        <taxon>Tremellomycetes</taxon>
        <taxon>Tremellales</taxon>
        <taxon>Naemateliaceae</taxon>
        <taxon>Naematelia</taxon>
    </lineage>
</organism>
<protein>
    <recommendedName>
        <fullName evidence="1">Amidohydrolase-related domain-containing protein</fullName>
    </recommendedName>
</protein>
<dbReference type="InParanoid" id="A0A1Y2BBS2"/>
<feature type="domain" description="Amidohydrolase-related" evidence="1">
    <location>
        <begin position="78"/>
        <end position="218"/>
    </location>
</feature>
<dbReference type="Gene3D" id="2.30.40.10">
    <property type="entry name" value="Urease, subunit C, domain 1"/>
    <property type="match status" value="1"/>
</dbReference>
<dbReference type="CDD" id="cd01299">
    <property type="entry name" value="Met_dep_hydrolase_A"/>
    <property type="match status" value="1"/>
</dbReference>
<dbReference type="STRING" id="71784.A0A1Y2BBS2"/>
<dbReference type="Pfam" id="PF01979">
    <property type="entry name" value="Amidohydro_1"/>
    <property type="match status" value="2"/>
</dbReference>
<dbReference type="InterPro" id="IPR006680">
    <property type="entry name" value="Amidohydro-rel"/>
</dbReference>
<accession>A0A1Y2BBS2</accession>
<dbReference type="SUPFAM" id="SSF51338">
    <property type="entry name" value="Composite domain of metallo-dependent hydrolases"/>
    <property type="match status" value="1"/>
</dbReference>
<dbReference type="Proteomes" id="UP000193986">
    <property type="component" value="Unassembled WGS sequence"/>
</dbReference>
<dbReference type="Gene3D" id="3.20.20.140">
    <property type="entry name" value="Metal-dependent hydrolases"/>
    <property type="match status" value="1"/>
</dbReference>
<dbReference type="PANTHER" id="PTHR43135:SF3">
    <property type="entry name" value="ALPHA-D-RIBOSE 1-METHYLPHOSPHONATE 5-TRIPHOSPHATE DIPHOSPHATASE"/>
    <property type="match status" value="1"/>
</dbReference>
<evidence type="ECO:0000259" key="1">
    <source>
        <dbReference type="Pfam" id="PF01979"/>
    </source>
</evidence>
<dbReference type="AlphaFoldDB" id="A0A1Y2BBS2"/>
<sequence>MHLPPEDQQEVTSRTHKTTIHTSVLFNSQTKTFDSNISIEVDTVTGLIIRVYQRDDERIHSTPALAGDKSIIDLRHLTVLPGFVDAHTHAFLHSYLETPSLNQERDESFVERVVRATNHCRAALKAGYTTYRDLGTEGLSDADVGLRDAINRGIIPGPRMFVVTDPIASTGSYAVRYESRLNGAVAPQLSDTCDGVDGVMAGVRKRIGAGADVIKFYADYRRRQLRFPGQAWPGCLPILHPPGQGEKIPPWSMPANPARTMWSQAEMNAIVEEAHRARAPVAAHAIEGEAIIMASRAGVTSIEHGYLATPDAIKAMKENNVIYVPTLSVLEVEKGTIGDEGIAFAKKKVKAAYDAGVRLACGGDTGASPHGQNIREVEMMVDAGIPVQEALRGATLGGWEACGGDWCGRRFGWIAEGCAADLVGLVGDPRQGLECLRKVKFVMKDGRVWVRDGEWIE</sequence>
<dbReference type="InterPro" id="IPR011059">
    <property type="entry name" value="Metal-dep_hydrolase_composite"/>
</dbReference>
<name>A0A1Y2BBS2_9TREE</name>
<dbReference type="InterPro" id="IPR057744">
    <property type="entry name" value="OTAase-like"/>
</dbReference>
<dbReference type="SUPFAM" id="SSF51556">
    <property type="entry name" value="Metallo-dependent hydrolases"/>
    <property type="match status" value="1"/>
</dbReference>
<dbReference type="EMBL" id="MCFC01000010">
    <property type="protein sequence ID" value="ORY32281.1"/>
    <property type="molecule type" value="Genomic_DNA"/>
</dbReference>
<keyword evidence="3" id="KW-1185">Reference proteome</keyword>
<reference evidence="2 3" key="1">
    <citation type="submission" date="2016-07" db="EMBL/GenBank/DDBJ databases">
        <title>Pervasive Adenine N6-methylation of Active Genes in Fungi.</title>
        <authorList>
            <consortium name="DOE Joint Genome Institute"/>
            <person name="Mondo S.J."/>
            <person name="Dannebaum R.O."/>
            <person name="Kuo R.C."/>
            <person name="Labutti K."/>
            <person name="Haridas S."/>
            <person name="Kuo A."/>
            <person name="Salamov A."/>
            <person name="Ahrendt S.R."/>
            <person name="Lipzen A."/>
            <person name="Sullivan W."/>
            <person name="Andreopoulos W.B."/>
            <person name="Clum A."/>
            <person name="Lindquist E."/>
            <person name="Daum C."/>
            <person name="Ramamoorthy G.K."/>
            <person name="Gryganskyi A."/>
            <person name="Culley D."/>
            <person name="Magnuson J.K."/>
            <person name="James T.Y."/>
            <person name="O'Malley M.A."/>
            <person name="Stajich J.E."/>
            <person name="Spatafora J.W."/>
            <person name="Visel A."/>
            <person name="Grigoriev I.V."/>
        </authorList>
    </citation>
    <scope>NUCLEOTIDE SEQUENCE [LARGE SCALE GENOMIC DNA]</scope>
    <source>
        <strain evidence="2 3">68-887.2</strain>
    </source>
</reference>
<proteinExistence type="predicted"/>
<dbReference type="GO" id="GO:0016810">
    <property type="term" value="F:hydrolase activity, acting on carbon-nitrogen (but not peptide) bonds"/>
    <property type="evidence" value="ECO:0007669"/>
    <property type="project" value="InterPro"/>
</dbReference>
<evidence type="ECO:0000313" key="2">
    <source>
        <dbReference type="EMBL" id="ORY32281.1"/>
    </source>
</evidence>
<dbReference type="InterPro" id="IPR051781">
    <property type="entry name" value="Metallo-dep_Hydrolase"/>
</dbReference>
<dbReference type="PANTHER" id="PTHR43135">
    <property type="entry name" value="ALPHA-D-RIBOSE 1-METHYLPHOSPHONATE 5-TRIPHOSPHATE DIPHOSPHATASE"/>
    <property type="match status" value="1"/>
</dbReference>
<gene>
    <name evidence="2" type="ORF">BCR39DRAFT_479075</name>
</gene>
<comment type="caution">
    <text evidence="2">The sequence shown here is derived from an EMBL/GenBank/DDBJ whole genome shotgun (WGS) entry which is preliminary data.</text>
</comment>